<evidence type="ECO:0000256" key="7">
    <source>
        <dbReference type="ARBA" id="ARBA00022837"/>
    </source>
</evidence>
<evidence type="ECO:0000259" key="10">
    <source>
        <dbReference type="PROSITE" id="PS50004"/>
    </source>
</evidence>
<evidence type="ECO:0000256" key="9">
    <source>
        <dbReference type="ARBA" id="ARBA00023136"/>
    </source>
</evidence>
<dbReference type="PANTHER" id="PTHR45911">
    <property type="entry name" value="C2 DOMAIN-CONTAINING PROTEIN"/>
    <property type="match status" value="1"/>
</dbReference>
<evidence type="ECO:0000256" key="1">
    <source>
        <dbReference type="ARBA" id="ARBA00001913"/>
    </source>
</evidence>
<evidence type="ECO:0000256" key="3">
    <source>
        <dbReference type="ARBA" id="ARBA00007923"/>
    </source>
</evidence>
<feature type="non-terminal residue" evidence="11">
    <location>
        <position position="1"/>
    </location>
</feature>
<comment type="subcellular location">
    <subcellularLocation>
        <location evidence="2">Membrane</location>
        <topology evidence="2">Multi-pass membrane protein</topology>
    </subcellularLocation>
</comment>
<evidence type="ECO:0000256" key="4">
    <source>
        <dbReference type="ARBA" id="ARBA00022692"/>
    </source>
</evidence>
<dbReference type="PANTHER" id="PTHR45911:SF2">
    <property type="entry name" value="MULTIPLE C2 AND TRANSMEMBRANE DOMAIN-CONTAINING PROTEIN 2"/>
    <property type="match status" value="1"/>
</dbReference>
<dbReference type="OrthoDB" id="5973539at2759"/>
<comment type="cofactor">
    <cofactor evidence="1">
        <name>Ca(2+)</name>
        <dbReference type="ChEBI" id="CHEBI:29108"/>
    </cofactor>
</comment>
<comment type="caution">
    <text evidence="11">The sequence shown here is derived from an EMBL/GenBank/DDBJ whole genome shotgun (WGS) entry which is preliminary data.</text>
</comment>
<organism evidence="11 12">
    <name type="scientific">Semnornis frantzii</name>
    <dbReference type="NCBI Taxonomy" id="91796"/>
    <lineage>
        <taxon>Eukaryota</taxon>
        <taxon>Metazoa</taxon>
        <taxon>Chordata</taxon>
        <taxon>Craniata</taxon>
        <taxon>Vertebrata</taxon>
        <taxon>Euteleostomi</taxon>
        <taxon>Archelosauria</taxon>
        <taxon>Archosauria</taxon>
        <taxon>Dinosauria</taxon>
        <taxon>Saurischia</taxon>
        <taxon>Theropoda</taxon>
        <taxon>Coelurosauria</taxon>
        <taxon>Aves</taxon>
        <taxon>Neognathae</taxon>
        <taxon>Neoaves</taxon>
        <taxon>Telluraves</taxon>
        <taxon>Coraciimorphae</taxon>
        <taxon>Piciformes</taxon>
        <taxon>Ramphastidae</taxon>
        <taxon>Semnornis</taxon>
    </lineage>
</organism>
<evidence type="ECO:0000256" key="8">
    <source>
        <dbReference type="ARBA" id="ARBA00022989"/>
    </source>
</evidence>
<dbReference type="SMART" id="SM00239">
    <property type="entry name" value="C2"/>
    <property type="match status" value="1"/>
</dbReference>
<dbReference type="Gene3D" id="2.60.40.150">
    <property type="entry name" value="C2 domain"/>
    <property type="match status" value="1"/>
</dbReference>
<keyword evidence="12" id="KW-1185">Reference proteome</keyword>
<dbReference type="InterPro" id="IPR000008">
    <property type="entry name" value="C2_dom"/>
</dbReference>
<dbReference type="GO" id="GO:0005509">
    <property type="term" value="F:calcium ion binding"/>
    <property type="evidence" value="ECO:0007669"/>
    <property type="project" value="UniProtKB-ARBA"/>
</dbReference>
<keyword evidence="5" id="KW-0479">Metal-binding</keyword>
<gene>
    <name evidence="11" type="primary">Mctp2</name>
    <name evidence="11" type="ORF">SEMFRA_R10924</name>
</gene>
<evidence type="ECO:0000256" key="2">
    <source>
        <dbReference type="ARBA" id="ARBA00004141"/>
    </source>
</evidence>
<evidence type="ECO:0000256" key="5">
    <source>
        <dbReference type="ARBA" id="ARBA00022723"/>
    </source>
</evidence>
<name>A0A7L2J1R0_9PICI</name>
<evidence type="ECO:0000256" key="6">
    <source>
        <dbReference type="ARBA" id="ARBA00022737"/>
    </source>
</evidence>
<evidence type="ECO:0000313" key="12">
    <source>
        <dbReference type="Proteomes" id="UP000536381"/>
    </source>
</evidence>
<keyword evidence="6" id="KW-0677">Repeat</keyword>
<proteinExistence type="inferred from homology"/>
<protein>
    <submittedName>
        <fullName evidence="11">MCTP2 protein</fullName>
    </submittedName>
</protein>
<dbReference type="Proteomes" id="UP000536381">
    <property type="component" value="Unassembled WGS sequence"/>
</dbReference>
<keyword evidence="4" id="KW-0812">Transmembrane</keyword>
<dbReference type="GO" id="GO:0030672">
    <property type="term" value="C:synaptic vesicle membrane"/>
    <property type="evidence" value="ECO:0007669"/>
    <property type="project" value="TreeGrafter"/>
</dbReference>
<evidence type="ECO:0000313" key="11">
    <source>
        <dbReference type="EMBL" id="NXR16246.1"/>
    </source>
</evidence>
<keyword evidence="7" id="KW-0106">Calcium</keyword>
<dbReference type="EMBL" id="VWYK01136645">
    <property type="protein sequence ID" value="NXR16246.1"/>
    <property type="molecule type" value="Genomic_DNA"/>
</dbReference>
<accession>A0A7L2J1R0</accession>
<keyword evidence="9" id="KW-0472">Membrane</keyword>
<feature type="domain" description="C2" evidence="10">
    <location>
        <begin position="1"/>
        <end position="87"/>
    </location>
</feature>
<dbReference type="FunFam" id="2.60.40.150:FF:000076">
    <property type="entry name" value="multiple C2 and transmembrane domain-containing protein 2 isoform X1"/>
    <property type="match status" value="1"/>
</dbReference>
<reference evidence="11 12" key="1">
    <citation type="submission" date="2019-09" db="EMBL/GenBank/DDBJ databases">
        <title>Bird 10,000 Genomes (B10K) Project - Family phase.</title>
        <authorList>
            <person name="Zhang G."/>
        </authorList>
    </citation>
    <scope>NUCLEOTIDE SEQUENCE [LARGE SCALE GENOMIC DNA]</scope>
    <source>
        <strain evidence="11">B10K-DU-001-42</strain>
        <tissue evidence="11">Muscle</tissue>
    </source>
</reference>
<dbReference type="GO" id="GO:0046928">
    <property type="term" value="P:regulation of neurotransmitter secretion"/>
    <property type="evidence" value="ECO:0007669"/>
    <property type="project" value="TreeGrafter"/>
</dbReference>
<dbReference type="PROSITE" id="PS50004">
    <property type="entry name" value="C2"/>
    <property type="match status" value="1"/>
</dbReference>
<feature type="non-terminal residue" evidence="11">
    <location>
        <position position="124"/>
    </location>
</feature>
<sequence length="124" mass="14031">IVIYFLVGTSDPYVKFKLNGKTLYKSKVVYKNLNPVWDETVVLPVQTLNQKLWIKVYDRDLTSSDFMGSAFVALAELELNRTTEQVLKLEDPNSLEDDMGVIVLNLSLAVKQGDFKRNVSDTGN</sequence>
<comment type="similarity">
    <text evidence="3">Belongs to the MCTP family.</text>
</comment>
<dbReference type="PRINTS" id="PR00360">
    <property type="entry name" value="C2DOMAIN"/>
</dbReference>
<dbReference type="SUPFAM" id="SSF49562">
    <property type="entry name" value="C2 domain (Calcium/lipid-binding domain, CaLB)"/>
    <property type="match status" value="1"/>
</dbReference>
<dbReference type="AlphaFoldDB" id="A0A7L2J1R0"/>
<dbReference type="Pfam" id="PF00168">
    <property type="entry name" value="C2"/>
    <property type="match status" value="1"/>
</dbReference>
<dbReference type="InterPro" id="IPR035892">
    <property type="entry name" value="C2_domain_sf"/>
</dbReference>
<keyword evidence="8" id="KW-1133">Transmembrane helix</keyword>